<evidence type="ECO:0000256" key="5">
    <source>
        <dbReference type="PROSITE-ProRule" id="PRU10141"/>
    </source>
</evidence>
<dbReference type="OrthoDB" id="4062651at2759"/>
<dbReference type="AlphaFoldDB" id="A0A6J8AEP1"/>
<sequence>MEEPTRDRYSRRLSSVEDIFKIPDMSTVFQVMKDFGIDRRGIKNKNDAMNRVVEYWRLQNLTENNKIQYDLTDILQADEENRRILIEKCEDVDNFLLKLPKNHKADLENFIPGIYHRLKTMKSKLGSTECPILVTGETNSGKSSFINLILGYDLLPVGCLPTTRTVCEIKGSKSNERVAIIHRKIVKNGRRHAPELLDLSESVNFERFQNLVTEFDTHTGESVYDKIEIFWPSQLKEAGLILIDTPGVGENRNVVPLIENYASKVSGFIYIINSSSAGGLQKRVRQFLRSTSSICDQEFSTDAALFVFNKWDTVPEVDRSDLTKTTLSQLKKLFPGIQKDQLFYISATESLKVSRHGDEPEDFTAINNGLVKVIPACLKNGFNLHYCFLSQVIKRVLYSLNLARHMDSKGLDEKRKMQESLKNGIQLLETNTHKAITNLRLQLKNEAKLLNIRVQGFLRSSWVDGGIEEWSKEECPDVLGNWRKVAEEASDQIIQKFKSQIDFWERSEGIVKSVKEKISEQLRQDFELMEHRIKELEGVMLGGDIKTVNNFHTSVKTPTKSIQQLFSSASRRKVINRKSLGTVVCLDQTLDLTSKSVKSLFKSYKKDNCQQKMKEASKLFVESLRESGKLEQNVNLFLQRFDSSITVMEEKIPHILQSDRQLFENLNTDLSRSKKILEELYPQIIVECLKLQGELDMFYVQNLRKENSRFQDITWNGNDLIGCGSFADVYMSRLKDDEDNVQDVAVKMYRTPLKATNVSDILLEERTLRELSHVNIVQYHGSTIQHHKRSDKTVIVLALIMEYCSDTLLDKVINTEFKNAGKCHSNDPEYHTSMEILLNYATQICEGLSYLHLKSLVHRDLKLANILVTKENIVKLSDVGLTKAEIDITASAVGSPIYMAPEVLKQDVCYDRKADIYSFGILLWEIWYGYEASDYMKTLFRSSVEVSVADEGLRPPLTIHCPPPDDMKSVMVRCWHNNPEVRPDARCLVSFFESVLEQKDELELNSL</sequence>
<dbReference type="Proteomes" id="UP000507470">
    <property type="component" value="Unassembled WGS sequence"/>
</dbReference>
<protein>
    <recommendedName>
        <fullName evidence="6">Protein kinase domain-containing protein</fullName>
    </recommendedName>
</protein>
<reference evidence="7 8" key="1">
    <citation type="submission" date="2020-06" db="EMBL/GenBank/DDBJ databases">
        <authorList>
            <person name="Li R."/>
            <person name="Bekaert M."/>
        </authorList>
    </citation>
    <scope>NUCLEOTIDE SEQUENCE [LARGE SCALE GENOMIC DNA]</scope>
    <source>
        <strain evidence="8">wild</strain>
    </source>
</reference>
<dbReference type="InterPro" id="IPR000719">
    <property type="entry name" value="Prot_kinase_dom"/>
</dbReference>
<dbReference type="InterPro" id="IPR027417">
    <property type="entry name" value="P-loop_NTPase"/>
</dbReference>
<dbReference type="SMART" id="SM00220">
    <property type="entry name" value="S_TKc"/>
    <property type="match status" value="1"/>
</dbReference>
<dbReference type="PROSITE" id="PS00107">
    <property type="entry name" value="PROTEIN_KINASE_ATP"/>
    <property type="match status" value="1"/>
</dbReference>
<dbReference type="PROSITE" id="PS50011">
    <property type="entry name" value="PROTEIN_KINASE_DOM"/>
    <property type="match status" value="1"/>
</dbReference>
<name>A0A6J8AEP1_MYTCO</name>
<evidence type="ECO:0000259" key="6">
    <source>
        <dbReference type="PROSITE" id="PS50011"/>
    </source>
</evidence>
<feature type="domain" description="Protein kinase" evidence="6">
    <location>
        <begin position="715"/>
        <end position="996"/>
    </location>
</feature>
<evidence type="ECO:0000256" key="2">
    <source>
        <dbReference type="ARBA" id="ARBA00022527"/>
    </source>
</evidence>
<evidence type="ECO:0000313" key="7">
    <source>
        <dbReference type="EMBL" id="CAC5366704.1"/>
    </source>
</evidence>
<dbReference type="Gene3D" id="3.40.50.300">
    <property type="entry name" value="P-loop containing nucleotide triphosphate hydrolases"/>
    <property type="match status" value="1"/>
</dbReference>
<dbReference type="InterPro" id="IPR011009">
    <property type="entry name" value="Kinase-like_dom_sf"/>
</dbReference>
<keyword evidence="2" id="KW-0418">Kinase</keyword>
<dbReference type="SUPFAM" id="SSF52540">
    <property type="entry name" value="P-loop containing nucleoside triphosphate hydrolases"/>
    <property type="match status" value="1"/>
</dbReference>
<dbReference type="InterPro" id="IPR008271">
    <property type="entry name" value="Ser/Thr_kinase_AS"/>
</dbReference>
<dbReference type="InterPro" id="IPR001245">
    <property type="entry name" value="Ser-Thr/Tyr_kinase_cat_dom"/>
</dbReference>
<dbReference type="PANTHER" id="PTHR26392">
    <property type="entry name" value="MITOGEN-ACTIVATED PROTEIN KINASE KINASE KINASE 7-RELATED"/>
    <property type="match status" value="1"/>
</dbReference>
<keyword evidence="2" id="KW-0723">Serine/threonine-protein kinase</keyword>
<dbReference type="InterPro" id="IPR017441">
    <property type="entry name" value="Protein_kinase_ATP_BS"/>
</dbReference>
<dbReference type="GO" id="GO:0004674">
    <property type="term" value="F:protein serine/threonine kinase activity"/>
    <property type="evidence" value="ECO:0007669"/>
    <property type="project" value="UniProtKB-KW"/>
</dbReference>
<keyword evidence="8" id="KW-1185">Reference proteome</keyword>
<proteinExistence type="inferred from homology"/>
<evidence type="ECO:0000256" key="1">
    <source>
        <dbReference type="ARBA" id="ARBA00008171"/>
    </source>
</evidence>
<evidence type="ECO:0000313" key="8">
    <source>
        <dbReference type="Proteomes" id="UP000507470"/>
    </source>
</evidence>
<comment type="similarity">
    <text evidence="1">Belongs to the protein kinase superfamily. TKL Ser/Thr protein kinase family. ROCO subfamily.</text>
</comment>
<dbReference type="InterPro" id="IPR045063">
    <property type="entry name" value="Dynamin_N"/>
</dbReference>
<organism evidence="7 8">
    <name type="scientific">Mytilus coruscus</name>
    <name type="common">Sea mussel</name>
    <dbReference type="NCBI Taxonomy" id="42192"/>
    <lineage>
        <taxon>Eukaryota</taxon>
        <taxon>Metazoa</taxon>
        <taxon>Spiralia</taxon>
        <taxon>Lophotrochozoa</taxon>
        <taxon>Mollusca</taxon>
        <taxon>Bivalvia</taxon>
        <taxon>Autobranchia</taxon>
        <taxon>Pteriomorphia</taxon>
        <taxon>Mytilida</taxon>
        <taxon>Mytiloidea</taxon>
        <taxon>Mytilidae</taxon>
        <taxon>Mytilinae</taxon>
        <taxon>Mytilus</taxon>
    </lineage>
</organism>
<dbReference type="SUPFAM" id="SSF56112">
    <property type="entry name" value="Protein kinase-like (PK-like)"/>
    <property type="match status" value="1"/>
</dbReference>
<dbReference type="GO" id="GO:0005524">
    <property type="term" value="F:ATP binding"/>
    <property type="evidence" value="ECO:0007669"/>
    <property type="project" value="UniProtKB-UniRule"/>
</dbReference>
<dbReference type="PANTHER" id="PTHR26392:SF92">
    <property type="entry name" value="PROTEIN KINASE DOMAIN-CONTAINING PROTEIN"/>
    <property type="match status" value="1"/>
</dbReference>
<dbReference type="PROSITE" id="PS00108">
    <property type="entry name" value="PROTEIN_KINASE_ST"/>
    <property type="match status" value="1"/>
</dbReference>
<gene>
    <name evidence="7" type="ORF">MCOR_6885</name>
</gene>
<feature type="binding site" evidence="5">
    <location>
        <position position="754"/>
    </location>
    <ligand>
        <name>ATP</name>
        <dbReference type="ChEBI" id="CHEBI:30616"/>
    </ligand>
</feature>
<evidence type="ECO:0000256" key="4">
    <source>
        <dbReference type="ARBA" id="ARBA00022840"/>
    </source>
</evidence>
<evidence type="ECO:0000256" key="3">
    <source>
        <dbReference type="ARBA" id="ARBA00022741"/>
    </source>
</evidence>
<dbReference type="Pfam" id="PF00350">
    <property type="entry name" value="Dynamin_N"/>
    <property type="match status" value="1"/>
</dbReference>
<accession>A0A6J8AEP1</accession>
<keyword evidence="2" id="KW-0808">Transferase</keyword>
<dbReference type="Pfam" id="PF07714">
    <property type="entry name" value="PK_Tyr_Ser-Thr"/>
    <property type="match status" value="1"/>
</dbReference>
<dbReference type="Gene3D" id="1.10.510.10">
    <property type="entry name" value="Transferase(Phosphotransferase) domain 1"/>
    <property type="match status" value="1"/>
</dbReference>
<keyword evidence="3 5" id="KW-0547">Nucleotide-binding</keyword>
<dbReference type="EMBL" id="CACVKT020001342">
    <property type="protein sequence ID" value="CAC5366704.1"/>
    <property type="molecule type" value="Genomic_DNA"/>
</dbReference>
<keyword evidence="4 5" id="KW-0067">ATP-binding</keyword>